<evidence type="ECO:0000256" key="3">
    <source>
        <dbReference type="ARBA" id="ARBA00022553"/>
    </source>
</evidence>
<keyword evidence="8" id="KW-0902">Two-component regulatory system</keyword>
<dbReference type="InterPro" id="IPR050482">
    <property type="entry name" value="Sensor_HK_TwoCompSys"/>
</dbReference>
<accession>A0A3D9L6H6</accession>
<dbReference type="GO" id="GO:0005524">
    <property type="term" value="F:ATP binding"/>
    <property type="evidence" value="ECO:0007669"/>
    <property type="project" value="UniProtKB-KW"/>
</dbReference>
<dbReference type="InterPro" id="IPR003594">
    <property type="entry name" value="HATPase_dom"/>
</dbReference>
<keyword evidence="9" id="KW-0175">Coiled coil</keyword>
<evidence type="ECO:0000256" key="10">
    <source>
        <dbReference type="SAM" id="Phobius"/>
    </source>
</evidence>
<dbReference type="InterPro" id="IPR019734">
    <property type="entry name" value="TPR_rpt"/>
</dbReference>
<keyword evidence="3" id="KW-0597">Phosphoprotein</keyword>
<dbReference type="Gene3D" id="1.20.5.1930">
    <property type="match status" value="1"/>
</dbReference>
<feature type="coiled-coil region" evidence="9">
    <location>
        <begin position="365"/>
        <end position="392"/>
    </location>
</feature>
<keyword evidence="5" id="KW-0547">Nucleotide-binding</keyword>
<evidence type="ECO:0000313" key="13">
    <source>
        <dbReference type="EMBL" id="REE01758.1"/>
    </source>
</evidence>
<sequence length="603" mass="68883">MKVWILGLGVLLWCACEQSGMPHTITDDAKWVDSVNTHFYKIYSRSFEEAKELTSRAVRYSQKNQWPEREALAQKNHSVIMYMTGHYDRALAAGHRSYDLYDSLKDISGMARICNELGNYYRKAGDPSKALAMWDEAEHLAKEAGDQEALGTAYGMKGTFYWIQKDFERSDAYYLKSYQIRVQEQDSVGLGYALIDLADMEQRKGNLQGAEDYFRQSNDIRSKIGDYQGLVDNYKMMGDMYRKEQMWPEAIQNYEQCIEACSALGYPDLARKSYDSLASIHRIVGDYDQAFYHLQKAEALEDSLFNIEKSKVLAELQTKYETEKKERLLAEQQVKIQQKDMITLGVLASALILLTLGFHYYKRKKLAFQNKLKEEQNKLREAQITAAITSQEKERSRFAKDLHDGFGQLISILNLNLRSLENNGADRQSIFAESEKVLEEMYGELKNICFNLMPQTLIKNGLPAAVREFAARVSASGKLSVQVDFFGLEERLSDLQEISLYRITQEWVNNILKYSDASRVTIQLTRDEQELTLLIEDNGQGFEKGKLLNGSGNGWKNMNSRANLINGELELDTVPGRMGNTLIVNATLVEVSAENLEKSVKIQ</sequence>
<dbReference type="Pfam" id="PF13424">
    <property type="entry name" value="TPR_12"/>
    <property type="match status" value="2"/>
</dbReference>
<keyword evidence="4" id="KW-0808">Transferase</keyword>
<dbReference type="Gene3D" id="3.30.565.10">
    <property type="entry name" value="Histidine kinase-like ATPase, C-terminal domain"/>
    <property type="match status" value="1"/>
</dbReference>
<gene>
    <name evidence="13" type="ORF">C7460_103275</name>
</gene>
<keyword evidence="14" id="KW-1185">Reference proteome</keyword>
<dbReference type="Proteomes" id="UP000256779">
    <property type="component" value="Unassembled WGS sequence"/>
</dbReference>
<evidence type="ECO:0000256" key="7">
    <source>
        <dbReference type="ARBA" id="ARBA00022840"/>
    </source>
</evidence>
<evidence type="ECO:0000256" key="4">
    <source>
        <dbReference type="ARBA" id="ARBA00022679"/>
    </source>
</evidence>
<organism evidence="13 14">
    <name type="scientific">Marinoscillum furvescens DSM 4134</name>
    <dbReference type="NCBI Taxonomy" id="1122208"/>
    <lineage>
        <taxon>Bacteria</taxon>
        <taxon>Pseudomonadati</taxon>
        <taxon>Bacteroidota</taxon>
        <taxon>Cytophagia</taxon>
        <taxon>Cytophagales</taxon>
        <taxon>Reichenbachiellaceae</taxon>
        <taxon>Marinoscillum</taxon>
    </lineage>
</organism>
<dbReference type="InterPro" id="IPR036890">
    <property type="entry name" value="HATPase_C_sf"/>
</dbReference>
<reference evidence="13 14" key="1">
    <citation type="submission" date="2018-07" db="EMBL/GenBank/DDBJ databases">
        <title>Genomic Encyclopedia of Type Strains, Phase IV (KMG-IV): sequencing the most valuable type-strain genomes for metagenomic binning, comparative biology and taxonomic classification.</title>
        <authorList>
            <person name="Goeker M."/>
        </authorList>
    </citation>
    <scope>NUCLEOTIDE SEQUENCE [LARGE SCALE GENOMIC DNA]</scope>
    <source>
        <strain evidence="13 14">DSM 4134</strain>
    </source>
</reference>
<dbReference type="RefSeq" id="WP_115867033.1">
    <property type="nucleotide sequence ID" value="NZ_QREG01000003.1"/>
</dbReference>
<name>A0A3D9L6H6_MARFU</name>
<dbReference type="SUPFAM" id="SSF55874">
    <property type="entry name" value="ATPase domain of HSP90 chaperone/DNA topoisomerase II/histidine kinase"/>
    <property type="match status" value="1"/>
</dbReference>
<keyword evidence="10" id="KW-0812">Transmembrane</keyword>
<feature type="transmembrane region" description="Helical" evidence="10">
    <location>
        <begin position="341"/>
        <end position="361"/>
    </location>
</feature>
<comment type="caution">
    <text evidence="13">The sequence shown here is derived from an EMBL/GenBank/DDBJ whole genome shotgun (WGS) entry which is preliminary data.</text>
</comment>
<proteinExistence type="predicted"/>
<dbReference type="InterPro" id="IPR011990">
    <property type="entry name" value="TPR-like_helical_dom_sf"/>
</dbReference>
<dbReference type="GO" id="GO:0046983">
    <property type="term" value="F:protein dimerization activity"/>
    <property type="evidence" value="ECO:0007669"/>
    <property type="project" value="InterPro"/>
</dbReference>
<evidence type="ECO:0000259" key="11">
    <source>
        <dbReference type="Pfam" id="PF02518"/>
    </source>
</evidence>
<evidence type="ECO:0000256" key="2">
    <source>
        <dbReference type="ARBA" id="ARBA00012438"/>
    </source>
</evidence>
<keyword evidence="7" id="KW-0067">ATP-binding</keyword>
<dbReference type="CDD" id="cd16917">
    <property type="entry name" value="HATPase_UhpB-NarQ-NarX-like"/>
    <property type="match status" value="1"/>
</dbReference>
<comment type="catalytic activity">
    <reaction evidence="1">
        <text>ATP + protein L-histidine = ADP + protein N-phospho-L-histidine.</text>
        <dbReference type="EC" id="2.7.13.3"/>
    </reaction>
</comment>
<evidence type="ECO:0000256" key="9">
    <source>
        <dbReference type="SAM" id="Coils"/>
    </source>
</evidence>
<dbReference type="PANTHER" id="PTHR24421">
    <property type="entry name" value="NITRATE/NITRITE SENSOR PROTEIN NARX-RELATED"/>
    <property type="match status" value="1"/>
</dbReference>
<dbReference type="SUPFAM" id="SSF48452">
    <property type="entry name" value="TPR-like"/>
    <property type="match status" value="2"/>
</dbReference>
<evidence type="ECO:0000259" key="12">
    <source>
        <dbReference type="Pfam" id="PF07730"/>
    </source>
</evidence>
<keyword evidence="10" id="KW-1133">Transmembrane helix</keyword>
<evidence type="ECO:0000256" key="6">
    <source>
        <dbReference type="ARBA" id="ARBA00022777"/>
    </source>
</evidence>
<dbReference type="EMBL" id="QREG01000003">
    <property type="protein sequence ID" value="REE01758.1"/>
    <property type="molecule type" value="Genomic_DNA"/>
</dbReference>
<feature type="domain" description="Histidine kinase/HSP90-like ATPase" evidence="11">
    <location>
        <begin position="497"/>
        <end position="581"/>
    </location>
</feature>
<evidence type="ECO:0000256" key="1">
    <source>
        <dbReference type="ARBA" id="ARBA00000085"/>
    </source>
</evidence>
<dbReference type="GO" id="GO:0000155">
    <property type="term" value="F:phosphorelay sensor kinase activity"/>
    <property type="evidence" value="ECO:0007669"/>
    <property type="project" value="InterPro"/>
</dbReference>
<evidence type="ECO:0000313" key="14">
    <source>
        <dbReference type="Proteomes" id="UP000256779"/>
    </source>
</evidence>
<dbReference type="PROSITE" id="PS51257">
    <property type="entry name" value="PROKAR_LIPOPROTEIN"/>
    <property type="match status" value="1"/>
</dbReference>
<protein>
    <recommendedName>
        <fullName evidence="2">histidine kinase</fullName>
        <ecNumber evidence="2">2.7.13.3</ecNumber>
    </recommendedName>
</protein>
<evidence type="ECO:0000256" key="5">
    <source>
        <dbReference type="ARBA" id="ARBA00022741"/>
    </source>
</evidence>
<dbReference type="PANTHER" id="PTHR24421:SF10">
    <property type="entry name" value="NITRATE_NITRITE SENSOR PROTEIN NARQ"/>
    <property type="match status" value="1"/>
</dbReference>
<keyword evidence="10" id="KW-0472">Membrane</keyword>
<dbReference type="Pfam" id="PF07730">
    <property type="entry name" value="HisKA_3"/>
    <property type="match status" value="1"/>
</dbReference>
<dbReference type="Pfam" id="PF02518">
    <property type="entry name" value="HATPase_c"/>
    <property type="match status" value="1"/>
</dbReference>
<feature type="domain" description="Signal transduction histidine kinase subgroup 3 dimerisation and phosphoacceptor" evidence="12">
    <location>
        <begin position="394"/>
        <end position="457"/>
    </location>
</feature>
<dbReference type="GO" id="GO:0016020">
    <property type="term" value="C:membrane"/>
    <property type="evidence" value="ECO:0007669"/>
    <property type="project" value="InterPro"/>
</dbReference>
<dbReference type="EC" id="2.7.13.3" evidence="2"/>
<dbReference type="AlphaFoldDB" id="A0A3D9L6H6"/>
<dbReference type="Gene3D" id="1.25.40.10">
    <property type="entry name" value="Tetratricopeptide repeat domain"/>
    <property type="match status" value="1"/>
</dbReference>
<dbReference type="SMART" id="SM00028">
    <property type="entry name" value="TPR"/>
    <property type="match status" value="5"/>
</dbReference>
<keyword evidence="6 13" id="KW-0418">Kinase</keyword>
<dbReference type="OrthoDB" id="9760839at2"/>
<dbReference type="InterPro" id="IPR011712">
    <property type="entry name" value="Sig_transdc_His_kin_sub3_dim/P"/>
</dbReference>
<evidence type="ECO:0000256" key="8">
    <source>
        <dbReference type="ARBA" id="ARBA00023012"/>
    </source>
</evidence>